<name>A0ABY7F404_MYAAR</name>
<dbReference type="InterPro" id="IPR029021">
    <property type="entry name" value="Prot-tyrosine_phosphatase-like"/>
</dbReference>
<gene>
    <name evidence="1" type="ORF">MAR_031517</name>
</gene>
<evidence type="ECO:0000313" key="2">
    <source>
        <dbReference type="Proteomes" id="UP001164746"/>
    </source>
</evidence>
<reference evidence="1" key="1">
    <citation type="submission" date="2022-11" db="EMBL/GenBank/DDBJ databases">
        <title>Centuries of genome instability and evolution in soft-shell clam transmissible cancer (bioRxiv).</title>
        <authorList>
            <person name="Hart S.F.M."/>
            <person name="Yonemitsu M.A."/>
            <person name="Giersch R.M."/>
            <person name="Beal B.F."/>
            <person name="Arriagada G."/>
            <person name="Davis B.W."/>
            <person name="Ostrander E.A."/>
            <person name="Goff S.P."/>
            <person name="Metzger M.J."/>
        </authorList>
    </citation>
    <scope>NUCLEOTIDE SEQUENCE</scope>
    <source>
        <strain evidence="1">MELC-2E11</strain>
        <tissue evidence="1">Siphon/mantle</tissue>
    </source>
</reference>
<proteinExistence type="predicted"/>
<dbReference type="Gene3D" id="3.90.190.10">
    <property type="entry name" value="Protein tyrosine phosphatase superfamily"/>
    <property type="match status" value="1"/>
</dbReference>
<dbReference type="EMBL" id="CP111021">
    <property type="protein sequence ID" value="WAR16923.1"/>
    <property type="molecule type" value="Genomic_DNA"/>
</dbReference>
<organism evidence="1 2">
    <name type="scientific">Mya arenaria</name>
    <name type="common">Soft-shell clam</name>
    <dbReference type="NCBI Taxonomy" id="6604"/>
    <lineage>
        <taxon>Eukaryota</taxon>
        <taxon>Metazoa</taxon>
        <taxon>Spiralia</taxon>
        <taxon>Lophotrochozoa</taxon>
        <taxon>Mollusca</taxon>
        <taxon>Bivalvia</taxon>
        <taxon>Autobranchia</taxon>
        <taxon>Heteroconchia</taxon>
        <taxon>Euheterodonta</taxon>
        <taxon>Imparidentia</taxon>
        <taxon>Neoheterodontei</taxon>
        <taxon>Myida</taxon>
        <taxon>Myoidea</taxon>
        <taxon>Myidae</taxon>
        <taxon>Mya</taxon>
    </lineage>
</organism>
<evidence type="ECO:0000313" key="1">
    <source>
        <dbReference type="EMBL" id="WAR16923.1"/>
    </source>
</evidence>
<accession>A0ABY7F404</accession>
<sequence>MKTTKRADLNRQFQQLQHTVEQRSTQEANAVERNKQYLAKNRANADIPDDENRPQLYLGLESGSSDYINAVYIHNVGIYYPAENMQALKKGSFEISSSRETMKPNYAMRSLKIRHTSATGDQFVFCHESVLEYLRGFDKDLYANFAGSNQ</sequence>
<dbReference type="SUPFAM" id="SSF52799">
    <property type="entry name" value="(Phosphotyrosine protein) phosphatases II"/>
    <property type="match status" value="1"/>
</dbReference>
<protein>
    <submittedName>
        <fullName evidence="1">Uncharacterized protein</fullName>
    </submittedName>
</protein>
<keyword evidence="2" id="KW-1185">Reference proteome</keyword>
<dbReference type="Proteomes" id="UP001164746">
    <property type="component" value="Chromosome 10"/>
</dbReference>